<reference evidence="14 15" key="1">
    <citation type="submission" date="2017-12" db="EMBL/GenBank/DDBJ databases">
        <title>Genome Sequence of a Multidrug-Resistant Candida haemulonii Isolate from a Patient with Chronic Leg Ulcers in Israel.</title>
        <authorList>
            <person name="Chow N.A."/>
            <person name="Gade L."/>
            <person name="Batra D."/>
            <person name="Rowe L.A."/>
            <person name="Ben-Ami R."/>
            <person name="Loparev V.N."/>
            <person name="Litvintseva A.P."/>
        </authorList>
    </citation>
    <scope>NUCLEOTIDE SEQUENCE [LARGE SCALE GENOMIC DNA]</scope>
    <source>
        <strain evidence="14 15">B11899</strain>
    </source>
</reference>
<feature type="domain" description="Aminoacyl-transfer RNA synthetases class-II family profile" evidence="13">
    <location>
        <begin position="50"/>
        <end position="351"/>
    </location>
</feature>
<dbReference type="SUPFAM" id="SSF52954">
    <property type="entry name" value="Class II aaRS ABD-related"/>
    <property type="match status" value="1"/>
</dbReference>
<dbReference type="InterPro" id="IPR004154">
    <property type="entry name" value="Anticodon-bd"/>
</dbReference>
<keyword evidence="10" id="KW-0030">Aminoacyl-tRNA synthetase</keyword>
<evidence type="ECO:0000313" key="15">
    <source>
        <dbReference type="Proteomes" id="UP000244309"/>
    </source>
</evidence>
<evidence type="ECO:0000256" key="9">
    <source>
        <dbReference type="ARBA" id="ARBA00023128"/>
    </source>
</evidence>
<dbReference type="GO" id="GO:0004829">
    <property type="term" value="F:threonine-tRNA ligase activity"/>
    <property type="evidence" value="ECO:0007669"/>
    <property type="project" value="UniProtKB-EC"/>
</dbReference>
<dbReference type="FunFam" id="3.30.930.10:FF:000039">
    <property type="entry name" value="Threonyl-tRNA synthetase, mitochondrial"/>
    <property type="match status" value="1"/>
</dbReference>
<dbReference type="Gene3D" id="3.40.50.800">
    <property type="entry name" value="Anticodon-binding domain"/>
    <property type="match status" value="1"/>
</dbReference>
<dbReference type="Proteomes" id="UP000244309">
    <property type="component" value="Unassembled WGS sequence"/>
</dbReference>
<evidence type="ECO:0000256" key="2">
    <source>
        <dbReference type="ARBA" id="ARBA00008226"/>
    </source>
</evidence>
<dbReference type="PROSITE" id="PS50862">
    <property type="entry name" value="AA_TRNA_LIGASE_II"/>
    <property type="match status" value="1"/>
</dbReference>
<comment type="caution">
    <text evidence="14">The sequence shown here is derived from an EMBL/GenBank/DDBJ whole genome shotgun (WGS) entry which is preliminary data.</text>
</comment>
<evidence type="ECO:0000256" key="1">
    <source>
        <dbReference type="ARBA" id="ARBA00004305"/>
    </source>
</evidence>
<keyword evidence="9" id="KW-0496">Mitochondrion</keyword>
<dbReference type="PRINTS" id="PR01047">
    <property type="entry name" value="TRNASYNTHTHR"/>
</dbReference>
<dbReference type="GO" id="GO:0005524">
    <property type="term" value="F:ATP binding"/>
    <property type="evidence" value="ECO:0007669"/>
    <property type="project" value="UniProtKB-KW"/>
</dbReference>
<accession>A0A2V1ANV1</accession>
<comment type="similarity">
    <text evidence="2">Belongs to the class-II aminoacyl-tRNA synthetase family.</text>
</comment>
<dbReference type="CDD" id="cd00771">
    <property type="entry name" value="ThrRS_core"/>
    <property type="match status" value="1"/>
</dbReference>
<dbReference type="RefSeq" id="XP_025340405.1">
    <property type="nucleotide sequence ID" value="XM_025486957.1"/>
</dbReference>
<dbReference type="PANTHER" id="PTHR11451:SF50">
    <property type="entry name" value="THREONINE--TRNA LIGASE, MITOCHONDRIAL"/>
    <property type="match status" value="1"/>
</dbReference>
<dbReference type="InterPro" id="IPR002314">
    <property type="entry name" value="aa-tRNA-synt_IIb"/>
</dbReference>
<keyword evidence="4 14" id="KW-0436">Ligase</keyword>
<evidence type="ECO:0000256" key="5">
    <source>
        <dbReference type="ARBA" id="ARBA00022741"/>
    </source>
</evidence>
<evidence type="ECO:0000256" key="11">
    <source>
        <dbReference type="ARBA" id="ARBA00031900"/>
    </source>
</evidence>
<evidence type="ECO:0000256" key="12">
    <source>
        <dbReference type="ARBA" id="ARBA00049515"/>
    </source>
</evidence>
<dbReference type="NCBIfam" id="TIGR00418">
    <property type="entry name" value="thrS"/>
    <property type="match status" value="1"/>
</dbReference>
<keyword evidence="6" id="KW-0067">ATP-binding</keyword>
<dbReference type="InterPro" id="IPR006195">
    <property type="entry name" value="aa-tRNA-synth_II"/>
</dbReference>
<organism evidence="14 15">
    <name type="scientific">Candidozyma haemuli</name>
    <dbReference type="NCBI Taxonomy" id="45357"/>
    <lineage>
        <taxon>Eukaryota</taxon>
        <taxon>Fungi</taxon>
        <taxon>Dikarya</taxon>
        <taxon>Ascomycota</taxon>
        <taxon>Saccharomycotina</taxon>
        <taxon>Pichiomycetes</taxon>
        <taxon>Metschnikowiaceae</taxon>
        <taxon>Candidozyma</taxon>
    </lineage>
</organism>
<gene>
    <name evidence="14" type="ORF">CXQ85_003311</name>
</gene>
<dbReference type="EMBL" id="PKFO01000002">
    <property type="protein sequence ID" value="PVH19465.1"/>
    <property type="molecule type" value="Genomic_DNA"/>
</dbReference>
<evidence type="ECO:0000259" key="13">
    <source>
        <dbReference type="PROSITE" id="PS50862"/>
    </source>
</evidence>
<evidence type="ECO:0000313" key="14">
    <source>
        <dbReference type="EMBL" id="PVH19465.1"/>
    </source>
</evidence>
<keyword evidence="5" id="KW-0547">Nucleotide-binding</keyword>
<evidence type="ECO:0000256" key="10">
    <source>
        <dbReference type="ARBA" id="ARBA00023146"/>
    </source>
</evidence>
<dbReference type="InterPro" id="IPR047246">
    <property type="entry name" value="ThrRS_anticodon"/>
</dbReference>
<comment type="subcellular location">
    <subcellularLocation>
        <location evidence="1">Mitochondrion matrix</location>
    </subcellularLocation>
</comment>
<evidence type="ECO:0000256" key="8">
    <source>
        <dbReference type="ARBA" id="ARBA00022946"/>
    </source>
</evidence>
<comment type="catalytic activity">
    <reaction evidence="12">
        <text>tRNA(Thr) + L-threonine + ATP = L-threonyl-tRNA(Thr) + AMP + diphosphate + H(+)</text>
        <dbReference type="Rhea" id="RHEA:24624"/>
        <dbReference type="Rhea" id="RHEA-COMP:9670"/>
        <dbReference type="Rhea" id="RHEA-COMP:9704"/>
        <dbReference type="ChEBI" id="CHEBI:15378"/>
        <dbReference type="ChEBI" id="CHEBI:30616"/>
        <dbReference type="ChEBI" id="CHEBI:33019"/>
        <dbReference type="ChEBI" id="CHEBI:57926"/>
        <dbReference type="ChEBI" id="CHEBI:78442"/>
        <dbReference type="ChEBI" id="CHEBI:78534"/>
        <dbReference type="ChEBI" id="CHEBI:456215"/>
        <dbReference type="EC" id="6.1.1.3"/>
    </reaction>
</comment>
<proteinExistence type="inferred from homology"/>
<dbReference type="SUPFAM" id="SSF55681">
    <property type="entry name" value="Class II aaRS and biotin synthetases"/>
    <property type="match status" value="1"/>
</dbReference>
<dbReference type="STRING" id="45357.A0A2V1ANV1"/>
<dbReference type="GO" id="GO:0005759">
    <property type="term" value="C:mitochondrial matrix"/>
    <property type="evidence" value="ECO:0007669"/>
    <property type="project" value="UniProtKB-SubCell"/>
</dbReference>
<dbReference type="GO" id="GO:0070159">
    <property type="term" value="P:mitochondrial threonyl-tRNA aminoacylation"/>
    <property type="evidence" value="ECO:0007669"/>
    <property type="project" value="TreeGrafter"/>
</dbReference>
<dbReference type="Gene3D" id="3.30.930.10">
    <property type="entry name" value="Bira Bifunctional Protein, Domain 2"/>
    <property type="match status" value="1"/>
</dbReference>
<evidence type="ECO:0000256" key="3">
    <source>
        <dbReference type="ARBA" id="ARBA00013163"/>
    </source>
</evidence>
<dbReference type="VEuPathDB" id="FungiDB:CXQ85_003311"/>
<dbReference type="InterPro" id="IPR045864">
    <property type="entry name" value="aa-tRNA-synth_II/BPL/LPL"/>
</dbReference>
<keyword evidence="7" id="KW-0648">Protein biosynthesis</keyword>
<dbReference type="GeneID" id="37008642"/>
<keyword evidence="8" id="KW-0809">Transit peptide</keyword>
<dbReference type="Pfam" id="PF00587">
    <property type="entry name" value="tRNA-synt_2b"/>
    <property type="match status" value="1"/>
</dbReference>
<dbReference type="InterPro" id="IPR033728">
    <property type="entry name" value="ThrRS_core"/>
</dbReference>
<dbReference type="EC" id="6.1.1.3" evidence="3"/>
<evidence type="ECO:0000256" key="4">
    <source>
        <dbReference type="ARBA" id="ARBA00022598"/>
    </source>
</evidence>
<protein>
    <recommendedName>
        <fullName evidence="3">threonine--tRNA ligase</fullName>
        <ecNumber evidence="3">6.1.1.3</ecNumber>
    </recommendedName>
    <alternativeName>
        <fullName evidence="11">Threonyl-tRNA synthetase</fullName>
    </alternativeName>
</protein>
<evidence type="ECO:0000256" key="7">
    <source>
        <dbReference type="ARBA" id="ARBA00022917"/>
    </source>
</evidence>
<dbReference type="Pfam" id="PF03129">
    <property type="entry name" value="HGTP_anticodon"/>
    <property type="match status" value="1"/>
</dbReference>
<dbReference type="OrthoDB" id="5423599at2759"/>
<dbReference type="InterPro" id="IPR002320">
    <property type="entry name" value="Thr-tRNA-ligase_IIa"/>
</dbReference>
<dbReference type="AlphaFoldDB" id="A0A2V1ANV1"/>
<dbReference type="PANTHER" id="PTHR11451">
    <property type="entry name" value="THREONINE-TRNA LIGASE"/>
    <property type="match status" value="1"/>
</dbReference>
<sequence length="466" mass="53085">MLVGRTAATQRSIRCFSKSLLLRNQPQTTEPVSSTQANHAISNKQLLYTTDRLTPGSIFFLPHGTRIFNKLVGFMKNQQTKYGFQEVISPLIYKNELWKQSGHWDNYKEDMFKVVGNDPSKEETVEGSTCTDHEDQHEYGLKPMNCPGHCLIFSKFDKSYSELPVRYSDFSSLHRNEASGALSGLTRVRRFHQDDGHIFCALHQINEEITNTINLIKDTYSVFGIDSAKDVEFYLSTRPEKFMGEIEAWDEAENQLRDVLNATAGKDGWKIRDGDGAFYGPKIDILLTDAFGKKHQVGTIQLDFQLPSRFELKYTAQSGSKVQPIMIHRAVFGSLERFFAILLDHYQGAWPFWLNPRQALIVPVSEKHVEAAKALQKQISGDIAFSDSVAPITGFNFYVDVDTRDESVGTRIKDAVQKKYSYILMLGDRDIEKGTVAVRTRESRKVSNMTPEEIKELFVSLERSYQ</sequence>
<keyword evidence="15" id="KW-1185">Reference proteome</keyword>
<name>A0A2V1ANV1_9ASCO</name>
<dbReference type="CDD" id="cd00860">
    <property type="entry name" value="ThrRS_anticodon"/>
    <property type="match status" value="1"/>
</dbReference>
<dbReference type="InterPro" id="IPR036621">
    <property type="entry name" value="Anticodon-bd_dom_sf"/>
</dbReference>
<evidence type="ECO:0000256" key="6">
    <source>
        <dbReference type="ARBA" id="ARBA00022840"/>
    </source>
</evidence>